<dbReference type="EMBL" id="JBJJXI010000141">
    <property type="protein sequence ID" value="KAL3387043.1"/>
    <property type="molecule type" value="Genomic_DNA"/>
</dbReference>
<organism evidence="2 3">
    <name type="scientific">Trichogramma kaykai</name>
    <dbReference type="NCBI Taxonomy" id="54128"/>
    <lineage>
        <taxon>Eukaryota</taxon>
        <taxon>Metazoa</taxon>
        <taxon>Ecdysozoa</taxon>
        <taxon>Arthropoda</taxon>
        <taxon>Hexapoda</taxon>
        <taxon>Insecta</taxon>
        <taxon>Pterygota</taxon>
        <taxon>Neoptera</taxon>
        <taxon>Endopterygota</taxon>
        <taxon>Hymenoptera</taxon>
        <taxon>Apocrita</taxon>
        <taxon>Proctotrupomorpha</taxon>
        <taxon>Chalcidoidea</taxon>
        <taxon>Trichogrammatidae</taxon>
        <taxon>Trichogramma</taxon>
    </lineage>
</organism>
<comment type="caution">
    <text evidence="2">The sequence shown here is derived from an EMBL/GenBank/DDBJ whole genome shotgun (WGS) entry which is preliminary data.</text>
</comment>
<feature type="compositionally biased region" description="Low complexity" evidence="1">
    <location>
        <begin position="24"/>
        <end position="33"/>
    </location>
</feature>
<feature type="compositionally biased region" description="Polar residues" evidence="1">
    <location>
        <begin position="1"/>
        <end position="16"/>
    </location>
</feature>
<sequence>MTAFESRSSNHTPGHTKSSDESTRGPSSSTSTLSRRHSQPISSSKSTTQIHIRSLISRRPRYRYTTRPAPVRHKSFLSLIRALCSFTLKFK</sequence>
<name>A0ABD2W247_9HYME</name>
<protein>
    <submittedName>
        <fullName evidence="2">Uncharacterized protein</fullName>
    </submittedName>
</protein>
<dbReference type="Proteomes" id="UP001627154">
    <property type="component" value="Unassembled WGS sequence"/>
</dbReference>
<proteinExistence type="predicted"/>
<dbReference type="AlphaFoldDB" id="A0ABD2W247"/>
<feature type="compositionally biased region" description="Polar residues" evidence="1">
    <location>
        <begin position="39"/>
        <end position="51"/>
    </location>
</feature>
<keyword evidence="3" id="KW-1185">Reference proteome</keyword>
<reference evidence="2 3" key="1">
    <citation type="journal article" date="2024" name="bioRxiv">
        <title>A reference genome for Trichogramma kaykai: A tiny desert-dwelling parasitoid wasp with competing sex-ratio distorters.</title>
        <authorList>
            <person name="Culotta J."/>
            <person name="Lindsey A.R."/>
        </authorList>
    </citation>
    <scope>NUCLEOTIDE SEQUENCE [LARGE SCALE GENOMIC DNA]</scope>
    <source>
        <strain evidence="2 3">KSX58</strain>
    </source>
</reference>
<evidence type="ECO:0000313" key="3">
    <source>
        <dbReference type="Proteomes" id="UP001627154"/>
    </source>
</evidence>
<evidence type="ECO:0000256" key="1">
    <source>
        <dbReference type="SAM" id="MobiDB-lite"/>
    </source>
</evidence>
<evidence type="ECO:0000313" key="2">
    <source>
        <dbReference type="EMBL" id="KAL3387043.1"/>
    </source>
</evidence>
<feature type="compositionally biased region" description="Basic residues" evidence="1">
    <location>
        <begin position="56"/>
        <end position="66"/>
    </location>
</feature>
<accession>A0ABD2W247</accession>
<feature type="region of interest" description="Disordered" evidence="1">
    <location>
        <begin position="1"/>
        <end position="66"/>
    </location>
</feature>
<gene>
    <name evidence="2" type="ORF">TKK_017620</name>
</gene>